<feature type="transmembrane region" description="Helical" evidence="8">
    <location>
        <begin position="133"/>
        <end position="152"/>
    </location>
</feature>
<feature type="transmembrane region" description="Helical" evidence="8">
    <location>
        <begin position="227"/>
        <end position="249"/>
    </location>
</feature>
<dbReference type="InterPro" id="IPR052017">
    <property type="entry name" value="TSUP"/>
</dbReference>
<keyword evidence="6 8" id="KW-1133">Transmembrane helix</keyword>
<dbReference type="InterPro" id="IPR002781">
    <property type="entry name" value="TM_pro_TauE-like"/>
</dbReference>
<dbReference type="AlphaFoldDB" id="A0A4U8TNC9"/>
<name>A0A4U8TNC9_9HELI</name>
<accession>A0A4U8TNC9</accession>
<dbReference type="EMBL" id="JRMQ02000004">
    <property type="protein sequence ID" value="TLE02090.1"/>
    <property type="molecule type" value="Genomic_DNA"/>
</dbReference>
<proteinExistence type="inferred from homology"/>
<evidence type="ECO:0000256" key="5">
    <source>
        <dbReference type="ARBA" id="ARBA00022692"/>
    </source>
</evidence>
<organism evidence="9 10">
    <name type="scientific">Helicobacter japonicus</name>
    <dbReference type="NCBI Taxonomy" id="425400"/>
    <lineage>
        <taxon>Bacteria</taxon>
        <taxon>Pseudomonadati</taxon>
        <taxon>Campylobacterota</taxon>
        <taxon>Epsilonproteobacteria</taxon>
        <taxon>Campylobacterales</taxon>
        <taxon>Helicobacteraceae</taxon>
        <taxon>Helicobacter</taxon>
    </lineage>
</organism>
<gene>
    <name evidence="9" type="ORF">LS65_004530</name>
</gene>
<keyword evidence="5 8" id="KW-0812">Transmembrane</keyword>
<comment type="caution">
    <text evidence="9">The sequence shown here is derived from an EMBL/GenBank/DDBJ whole genome shotgun (WGS) entry which is preliminary data.</text>
</comment>
<dbReference type="GO" id="GO:0005886">
    <property type="term" value="C:plasma membrane"/>
    <property type="evidence" value="ECO:0007669"/>
    <property type="project" value="UniProtKB-SubCell"/>
</dbReference>
<comment type="subcellular location">
    <subcellularLocation>
        <location evidence="1 8">Cell membrane</location>
        <topology evidence="1 8">Multi-pass membrane protein</topology>
    </subcellularLocation>
</comment>
<evidence type="ECO:0000313" key="9">
    <source>
        <dbReference type="EMBL" id="TLE02090.1"/>
    </source>
</evidence>
<dbReference type="RefSeq" id="WP_034362533.1">
    <property type="nucleotide sequence ID" value="NZ_CAJUDB010000010.1"/>
</dbReference>
<keyword evidence="10" id="KW-1185">Reference proteome</keyword>
<dbReference type="PANTHER" id="PTHR30269">
    <property type="entry name" value="TRANSMEMBRANE PROTEIN YFCA"/>
    <property type="match status" value="1"/>
</dbReference>
<protein>
    <recommendedName>
        <fullName evidence="8">Probable membrane transporter protein</fullName>
    </recommendedName>
</protein>
<dbReference type="OrthoDB" id="554695at2"/>
<comment type="similarity">
    <text evidence="2 8">Belongs to the 4-toluene sulfonate uptake permease (TSUP) (TC 2.A.102) family.</text>
</comment>
<keyword evidence="3" id="KW-0813">Transport</keyword>
<evidence type="ECO:0000256" key="3">
    <source>
        <dbReference type="ARBA" id="ARBA00022448"/>
    </source>
</evidence>
<evidence type="ECO:0000256" key="4">
    <source>
        <dbReference type="ARBA" id="ARBA00022475"/>
    </source>
</evidence>
<evidence type="ECO:0000256" key="7">
    <source>
        <dbReference type="ARBA" id="ARBA00023136"/>
    </source>
</evidence>
<dbReference type="Pfam" id="PF01925">
    <property type="entry name" value="TauE"/>
    <property type="match status" value="1"/>
</dbReference>
<keyword evidence="4 8" id="KW-1003">Cell membrane</keyword>
<evidence type="ECO:0000256" key="8">
    <source>
        <dbReference type="RuleBase" id="RU363041"/>
    </source>
</evidence>
<feature type="transmembrane region" description="Helical" evidence="8">
    <location>
        <begin position="189"/>
        <end position="215"/>
    </location>
</feature>
<feature type="transmembrane region" description="Helical" evidence="8">
    <location>
        <begin position="6"/>
        <end position="27"/>
    </location>
</feature>
<evidence type="ECO:0000256" key="2">
    <source>
        <dbReference type="ARBA" id="ARBA00009142"/>
    </source>
</evidence>
<dbReference type="Proteomes" id="UP000029707">
    <property type="component" value="Unassembled WGS sequence"/>
</dbReference>
<feature type="transmembrane region" description="Helical" evidence="8">
    <location>
        <begin position="103"/>
        <end position="121"/>
    </location>
</feature>
<evidence type="ECO:0000313" key="10">
    <source>
        <dbReference type="Proteomes" id="UP000029707"/>
    </source>
</evidence>
<sequence length="253" mass="27148">MEIDISLYTLFALIIVAFIAGCIDAIAGGGGMITIPALLMAGIPPLEALGTNKFQSSFGSFGASVHFYKRGHIELKKHLPFVVVVFCASMLGSLCVQSFESTFLRKCIPFLLIVFALYFLFAPKITQDSHRALVGAFPLGIVLGAIGFYDGFFGPGTGSFFMLAFIVLGGFNILQSLAHAKLLNFATNLASVLIFAFSGKILWIVGLCMALGQFAGANLGSHLATFYGVRLIKPLVVIVSLCACANLLYKEYF</sequence>
<reference evidence="9 10" key="1">
    <citation type="journal article" date="2014" name="Genome Announc.">
        <title>Draft genome sequences of eight enterohepatic helicobacter species isolated from both laboratory and wild rodents.</title>
        <authorList>
            <person name="Sheh A."/>
            <person name="Shen Z."/>
            <person name="Fox J.G."/>
        </authorList>
    </citation>
    <scope>NUCLEOTIDE SEQUENCE [LARGE SCALE GENOMIC DNA]</scope>
    <source>
        <strain evidence="9 10">MIT 01-6451</strain>
    </source>
</reference>
<feature type="transmembrane region" description="Helical" evidence="8">
    <location>
        <begin position="158"/>
        <end position="177"/>
    </location>
</feature>
<dbReference type="STRING" id="425400.LS65_06620"/>
<evidence type="ECO:0000256" key="6">
    <source>
        <dbReference type="ARBA" id="ARBA00022989"/>
    </source>
</evidence>
<evidence type="ECO:0000256" key="1">
    <source>
        <dbReference type="ARBA" id="ARBA00004651"/>
    </source>
</evidence>
<feature type="transmembrane region" description="Helical" evidence="8">
    <location>
        <begin position="79"/>
        <end position="97"/>
    </location>
</feature>
<dbReference type="PANTHER" id="PTHR30269:SF0">
    <property type="entry name" value="MEMBRANE TRANSPORTER PROTEIN YFCA-RELATED"/>
    <property type="match status" value="1"/>
</dbReference>
<keyword evidence="7 8" id="KW-0472">Membrane</keyword>